<accession>A0A665U3M7</accession>
<dbReference type="Pfam" id="PF01403">
    <property type="entry name" value="Sema"/>
    <property type="match status" value="1"/>
</dbReference>
<dbReference type="SMART" id="SM00630">
    <property type="entry name" value="Sema"/>
    <property type="match status" value="1"/>
</dbReference>
<dbReference type="Proteomes" id="UP000472264">
    <property type="component" value="Chromosome 11"/>
</dbReference>
<dbReference type="InterPro" id="IPR027231">
    <property type="entry name" value="Semaphorin"/>
</dbReference>
<reference evidence="5" key="1">
    <citation type="submission" date="2021-04" db="EMBL/GenBank/DDBJ databases">
        <authorList>
            <consortium name="Wellcome Sanger Institute Data Sharing"/>
        </authorList>
    </citation>
    <scope>NUCLEOTIDE SEQUENCE [LARGE SCALE GENOMIC DNA]</scope>
</reference>
<dbReference type="GO" id="GO:0071526">
    <property type="term" value="P:semaphorin-plexin signaling pathway"/>
    <property type="evidence" value="ECO:0007669"/>
    <property type="project" value="TreeGrafter"/>
</dbReference>
<sequence length="359" mass="40423">MDWLLLSWRLLLISLLCCVSCVSLLSSESYRYPGFQGLLQDNDTLRLGLDFQRMLRINHMLYITARDHVFAVNLTTASEAFVPQLKLTWKSKDVSKCTVRGKNSDECYNYVKVLVPRNDETLFACGTNAFNPTCRNYKMTSLEQVGEELVGQARCPFESSQSNVGLFAGGDFYSATMTDFLASDAVIYRSLGDGRPVLRTVKYDSKWLRGPIYSVILCHVSYFIVSLHVVDSAHTDSSAVLQVVFSRVARVCKNDNGGSPRVLERYWTSFLKARLNCSVPGDSFFYFDVLQSLTNVLQINQRPAVVGVFTTQANSIPGSAVCAFYMDDIEKVFNGKFKEQRTSDSSWTPVPDEQVPRPR</sequence>
<evidence type="ECO:0000256" key="2">
    <source>
        <dbReference type="PROSITE-ProRule" id="PRU00352"/>
    </source>
</evidence>
<feature type="signal peptide" evidence="3">
    <location>
        <begin position="1"/>
        <end position="21"/>
    </location>
</feature>
<reference evidence="5" key="2">
    <citation type="submission" date="2025-08" db="UniProtKB">
        <authorList>
            <consortium name="Ensembl"/>
        </authorList>
    </citation>
    <scope>IDENTIFICATION</scope>
</reference>
<dbReference type="GO" id="GO:0045499">
    <property type="term" value="F:chemorepellent activity"/>
    <property type="evidence" value="ECO:0007669"/>
    <property type="project" value="TreeGrafter"/>
</dbReference>
<evidence type="ECO:0000256" key="1">
    <source>
        <dbReference type="ARBA" id="ARBA00023180"/>
    </source>
</evidence>
<dbReference type="InterPro" id="IPR036352">
    <property type="entry name" value="Semap_dom_sf"/>
</dbReference>
<dbReference type="GO" id="GO:0030215">
    <property type="term" value="F:semaphorin receptor binding"/>
    <property type="evidence" value="ECO:0007669"/>
    <property type="project" value="InterPro"/>
</dbReference>
<protein>
    <submittedName>
        <fullName evidence="5">Sema domain, transmembrane domain (TM), and cytoplasmic domain, (semaphorin) 6D</fullName>
    </submittedName>
</protein>
<dbReference type="AlphaFoldDB" id="A0A665U3M7"/>
<dbReference type="Ensembl" id="ENSENLT00000014484.1">
    <property type="protein sequence ID" value="ENSENLP00000013911.1"/>
    <property type="gene ID" value="ENSENLG00000006505.1"/>
</dbReference>
<dbReference type="PANTHER" id="PTHR11036:SF11">
    <property type="entry name" value="SEMAPHORIN-6C"/>
    <property type="match status" value="1"/>
</dbReference>
<feature type="domain" description="Sema" evidence="4">
    <location>
        <begin position="16"/>
        <end position="359"/>
    </location>
</feature>
<dbReference type="GO" id="GO:0001755">
    <property type="term" value="P:neural crest cell migration"/>
    <property type="evidence" value="ECO:0007669"/>
    <property type="project" value="TreeGrafter"/>
</dbReference>
<gene>
    <name evidence="5" type="primary">LOC115050722</name>
</gene>
<feature type="chain" id="PRO_5025476266" evidence="3">
    <location>
        <begin position="22"/>
        <end position="359"/>
    </location>
</feature>
<organism evidence="5 6">
    <name type="scientific">Echeneis naucrates</name>
    <name type="common">Live sharksucker</name>
    <dbReference type="NCBI Taxonomy" id="173247"/>
    <lineage>
        <taxon>Eukaryota</taxon>
        <taxon>Metazoa</taxon>
        <taxon>Chordata</taxon>
        <taxon>Craniata</taxon>
        <taxon>Vertebrata</taxon>
        <taxon>Euteleostomi</taxon>
        <taxon>Actinopterygii</taxon>
        <taxon>Neopterygii</taxon>
        <taxon>Teleostei</taxon>
        <taxon>Neoteleostei</taxon>
        <taxon>Acanthomorphata</taxon>
        <taxon>Carangaria</taxon>
        <taxon>Carangiformes</taxon>
        <taxon>Echeneidae</taxon>
        <taxon>Echeneis</taxon>
    </lineage>
</organism>
<keyword evidence="1" id="KW-0325">Glycoprotein</keyword>
<dbReference type="PANTHER" id="PTHR11036">
    <property type="entry name" value="SEMAPHORIN"/>
    <property type="match status" value="1"/>
</dbReference>
<comment type="caution">
    <text evidence="2">Lacks conserved residue(s) required for the propagation of feature annotation.</text>
</comment>
<dbReference type="GO" id="GO:0005886">
    <property type="term" value="C:plasma membrane"/>
    <property type="evidence" value="ECO:0007669"/>
    <property type="project" value="TreeGrafter"/>
</dbReference>
<evidence type="ECO:0000256" key="3">
    <source>
        <dbReference type="SAM" id="SignalP"/>
    </source>
</evidence>
<name>A0A665U3M7_ECHNA</name>
<evidence type="ECO:0000259" key="4">
    <source>
        <dbReference type="PROSITE" id="PS51004"/>
    </source>
</evidence>
<dbReference type="PROSITE" id="PS51004">
    <property type="entry name" value="SEMA"/>
    <property type="match status" value="1"/>
</dbReference>
<reference evidence="5" key="3">
    <citation type="submission" date="2025-09" db="UniProtKB">
        <authorList>
            <consortium name="Ensembl"/>
        </authorList>
    </citation>
    <scope>IDENTIFICATION</scope>
</reference>
<dbReference type="InterPro" id="IPR001627">
    <property type="entry name" value="Semap_dom"/>
</dbReference>
<dbReference type="SUPFAM" id="SSF101912">
    <property type="entry name" value="Sema domain"/>
    <property type="match status" value="1"/>
</dbReference>
<keyword evidence="6" id="KW-1185">Reference proteome</keyword>
<keyword evidence="3" id="KW-0732">Signal</keyword>
<evidence type="ECO:0000313" key="5">
    <source>
        <dbReference type="Ensembl" id="ENSENLP00000013911.1"/>
    </source>
</evidence>
<dbReference type="InterPro" id="IPR015943">
    <property type="entry name" value="WD40/YVTN_repeat-like_dom_sf"/>
</dbReference>
<evidence type="ECO:0000313" key="6">
    <source>
        <dbReference type="Proteomes" id="UP000472264"/>
    </source>
</evidence>
<dbReference type="Gene3D" id="2.130.10.10">
    <property type="entry name" value="YVTN repeat-like/Quinoprotein amine dehydrogenase"/>
    <property type="match status" value="1"/>
</dbReference>
<dbReference type="GO" id="GO:0007411">
    <property type="term" value="P:axon guidance"/>
    <property type="evidence" value="ECO:0007669"/>
    <property type="project" value="TreeGrafter"/>
</dbReference>
<proteinExistence type="predicted"/>
<dbReference type="GO" id="GO:0030335">
    <property type="term" value="P:positive regulation of cell migration"/>
    <property type="evidence" value="ECO:0007669"/>
    <property type="project" value="TreeGrafter"/>
</dbReference>